<accession>A0ABX1YMH0</accession>
<name>A0ABX1YMH0_9BACL</name>
<reference evidence="3 4" key="1">
    <citation type="submission" date="2019-10" db="EMBL/GenBank/DDBJ databases">
        <title>Description of Paenibacillus terricola sp. nov.</title>
        <authorList>
            <person name="Carlier A."/>
            <person name="Qi S."/>
        </authorList>
    </citation>
    <scope>NUCLEOTIDE SEQUENCE [LARGE SCALE GENOMIC DNA]</scope>
    <source>
        <strain evidence="3 4">LMG 31459</strain>
    </source>
</reference>
<proteinExistence type="predicted"/>
<organism evidence="3 4">
    <name type="scientific">Paenibacillus phytohabitans</name>
    <dbReference type="NCBI Taxonomy" id="2654978"/>
    <lineage>
        <taxon>Bacteria</taxon>
        <taxon>Bacillati</taxon>
        <taxon>Bacillota</taxon>
        <taxon>Bacilli</taxon>
        <taxon>Bacillales</taxon>
        <taxon>Paenibacillaceae</taxon>
        <taxon>Paenibacillus</taxon>
    </lineage>
</organism>
<keyword evidence="1" id="KW-0233">DNA recombination</keyword>
<dbReference type="InterPro" id="IPR002104">
    <property type="entry name" value="Integrase_catalytic"/>
</dbReference>
<dbReference type="PROSITE" id="PS51898">
    <property type="entry name" value="TYR_RECOMBINASE"/>
    <property type="match status" value="1"/>
</dbReference>
<dbReference type="EMBL" id="WHOB01000064">
    <property type="protein sequence ID" value="NOU81534.1"/>
    <property type="molecule type" value="Genomic_DNA"/>
</dbReference>
<dbReference type="Pfam" id="PF00589">
    <property type="entry name" value="Phage_integrase"/>
    <property type="match status" value="1"/>
</dbReference>
<feature type="domain" description="Tyr recombinase" evidence="2">
    <location>
        <begin position="2"/>
        <end position="174"/>
    </location>
</feature>
<keyword evidence="4" id="KW-1185">Reference proteome</keyword>
<evidence type="ECO:0000313" key="3">
    <source>
        <dbReference type="EMBL" id="NOU81534.1"/>
    </source>
</evidence>
<comment type="caution">
    <text evidence="3">The sequence shown here is derived from an EMBL/GenBank/DDBJ whole genome shotgun (WGS) entry which is preliminary data.</text>
</comment>
<gene>
    <name evidence="3" type="ORF">GC101_21975</name>
</gene>
<dbReference type="RefSeq" id="WP_171719001.1">
    <property type="nucleotide sequence ID" value="NZ_WHOB01000064.1"/>
</dbReference>
<sequence length="178" mass="21306">MRVEPLRSLEDIRRMEHVLKYYSSRYYIAFKLATNSALRMSDICTVKVGILRRYYLNLNELKTGKFRRMYINEQLRAIIMEYIEFMDDEDYLLRTITHNNPPSVSSIYRVFHDCGLKLGMPHIGTHTCRKTFAYHYYREHKDLARLMTILNHSNERETLVYIGVTQDELDEVFATTFL</sequence>
<dbReference type="Gene3D" id="1.10.443.10">
    <property type="entry name" value="Intergrase catalytic core"/>
    <property type="match status" value="1"/>
</dbReference>
<evidence type="ECO:0000256" key="1">
    <source>
        <dbReference type="ARBA" id="ARBA00023172"/>
    </source>
</evidence>
<protein>
    <submittedName>
        <fullName evidence="3">Tyrosine-type recombinase/integrase</fullName>
    </submittedName>
</protein>
<evidence type="ECO:0000259" key="2">
    <source>
        <dbReference type="PROSITE" id="PS51898"/>
    </source>
</evidence>
<evidence type="ECO:0000313" key="4">
    <source>
        <dbReference type="Proteomes" id="UP000596857"/>
    </source>
</evidence>
<dbReference type="InterPro" id="IPR011010">
    <property type="entry name" value="DNA_brk_join_enz"/>
</dbReference>
<dbReference type="InterPro" id="IPR013762">
    <property type="entry name" value="Integrase-like_cat_sf"/>
</dbReference>
<dbReference type="SUPFAM" id="SSF56349">
    <property type="entry name" value="DNA breaking-rejoining enzymes"/>
    <property type="match status" value="1"/>
</dbReference>
<dbReference type="Proteomes" id="UP000596857">
    <property type="component" value="Unassembled WGS sequence"/>
</dbReference>